<evidence type="ECO:0000313" key="1">
    <source>
        <dbReference type="EMBL" id="MPC67234.1"/>
    </source>
</evidence>
<reference evidence="1 2" key="1">
    <citation type="submission" date="2019-05" db="EMBL/GenBank/DDBJ databases">
        <title>Another draft genome of Portunus trituberculatus and its Hox gene families provides insights of decapod evolution.</title>
        <authorList>
            <person name="Jeong J.-H."/>
            <person name="Song I."/>
            <person name="Kim S."/>
            <person name="Choi T."/>
            <person name="Kim D."/>
            <person name="Ryu S."/>
            <person name="Kim W."/>
        </authorList>
    </citation>
    <scope>NUCLEOTIDE SEQUENCE [LARGE SCALE GENOMIC DNA]</scope>
    <source>
        <tissue evidence="1">Muscle</tissue>
    </source>
</reference>
<accession>A0A5B7HEY6</accession>
<dbReference type="Proteomes" id="UP000324222">
    <property type="component" value="Unassembled WGS sequence"/>
</dbReference>
<name>A0A5B7HEY6_PORTR</name>
<sequence>MKPSTIMIDFELATLQAATDAFPTGTVNGCFYQLRQNFLRKIQSEGLQAKYQTNCDVELEARMITAITFVPLTNVENAFQSLHDTTL</sequence>
<dbReference type="AlphaFoldDB" id="A0A5B7HEY6"/>
<proteinExistence type="predicted"/>
<gene>
    <name evidence="1" type="ORF">E2C01_061404</name>
</gene>
<protein>
    <submittedName>
        <fullName evidence="1">Uncharacterized protein</fullName>
    </submittedName>
</protein>
<keyword evidence="2" id="KW-1185">Reference proteome</keyword>
<organism evidence="1 2">
    <name type="scientific">Portunus trituberculatus</name>
    <name type="common">Swimming crab</name>
    <name type="synonym">Neptunus trituberculatus</name>
    <dbReference type="NCBI Taxonomy" id="210409"/>
    <lineage>
        <taxon>Eukaryota</taxon>
        <taxon>Metazoa</taxon>
        <taxon>Ecdysozoa</taxon>
        <taxon>Arthropoda</taxon>
        <taxon>Crustacea</taxon>
        <taxon>Multicrustacea</taxon>
        <taxon>Malacostraca</taxon>
        <taxon>Eumalacostraca</taxon>
        <taxon>Eucarida</taxon>
        <taxon>Decapoda</taxon>
        <taxon>Pleocyemata</taxon>
        <taxon>Brachyura</taxon>
        <taxon>Eubrachyura</taxon>
        <taxon>Portunoidea</taxon>
        <taxon>Portunidae</taxon>
        <taxon>Portuninae</taxon>
        <taxon>Portunus</taxon>
    </lineage>
</organism>
<evidence type="ECO:0000313" key="2">
    <source>
        <dbReference type="Proteomes" id="UP000324222"/>
    </source>
</evidence>
<dbReference type="EMBL" id="VSRR010025943">
    <property type="protein sequence ID" value="MPC67234.1"/>
    <property type="molecule type" value="Genomic_DNA"/>
</dbReference>
<comment type="caution">
    <text evidence="1">The sequence shown here is derived from an EMBL/GenBank/DDBJ whole genome shotgun (WGS) entry which is preliminary data.</text>
</comment>